<dbReference type="EMBL" id="CP059378">
    <property type="protein sequence ID" value="QLY78074.1"/>
    <property type="molecule type" value="Genomic_DNA"/>
</dbReference>
<name>A0A7D6ZUZ2_9CLOT</name>
<accession>A0A7D6ZUZ2</accession>
<proteinExistence type="predicted"/>
<dbReference type="RefSeq" id="WP_181600540.1">
    <property type="nucleotide sequence ID" value="NZ_CP059378.1"/>
</dbReference>
<dbReference type="Proteomes" id="UP000512286">
    <property type="component" value="Chromosome"/>
</dbReference>
<dbReference type="AlphaFoldDB" id="A0A7D6ZUZ2"/>
<reference evidence="1 2" key="1">
    <citation type="submission" date="2020-07" db="EMBL/GenBank/DDBJ databases">
        <title>Electron transfer.</title>
        <authorList>
            <person name="Huang L."/>
            <person name="Liu X."/>
            <person name="Zhou S."/>
        </authorList>
    </citation>
    <scope>NUCLEOTIDE SEQUENCE [LARGE SCALE GENOMIC DNA]</scope>
    <source>
        <strain evidence="1 2">Lx1</strain>
    </source>
</reference>
<dbReference type="KEGG" id="cint:HZF06_13330"/>
<sequence>MNTKDFVELFHTEKNNMVNLYFSNTYDTEVRSKLNALGLTKEQMEKIQSIIDTVLTEAMYTILLGLDGEASIGNVQQMYKLYDESGCELTSSGEIEQYAYEYFHEDK</sequence>
<organism evidence="1 2">
    <name type="scientific">Clostridium intestinale</name>
    <dbReference type="NCBI Taxonomy" id="36845"/>
    <lineage>
        <taxon>Bacteria</taxon>
        <taxon>Bacillati</taxon>
        <taxon>Bacillota</taxon>
        <taxon>Clostridia</taxon>
        <taxon>Eubacteriales</taxon>
        <taxon>Clostridiaceae</taxon>
        <taxon>Clostridium</taxon>
    </lineage>
</organism>
<evidence type="ECO:0000313" key="1">
    <source>
        <dbReference type="EMBL" id="QLY78074.1"/>
    </source>
</evidence>
<evidence type="ECO:0000313" key="2">
    <source>
        <dbReference type="Proteomes" id="UP000512286"/>
    </source>
</evidence>
<gene>
    <name evidence="1" type="ORF">HZF06_13330</name>
</gene>
<protein>
    <submittedName>
        <fullName evidence="1">Uncharacterized protein</fullName>
    </submittedName>
</protein>